<feature type="transmembrane region" description="Helical" evidence="2">
    <location>
        <begin position="183"/>
        <end position="205"/>
    </location>
</feature>
<sequence length="265" mass="29530">MIRFILLLFQVTRAISLSSPDDITSGIMRSVVSSSSPSSEDVSSATLAQLEARRVNELIKTTESTEDMPQESVSSFSVDAKHDIDARESKMVESFRRFEKDAEKTIEAILSLEPTETPAVVEEEKSSSSSNSVGDLPQVQEESSKKGRRPSRRYITFLRTLNDHDDEIEERNEKGSLVTRQELYTVALSTLVVMFLMSIGVVYFVQSEGEKMNTQLYDAFACHNASLERACDYSATLMQNPGYHPVYATTGGAARPSSGAYYRLY</sequence>
<dbReference type="InParanoid" id="C5KDN9"/>
<keyword evidence="2" id="KW-0812">Transmembrane</keyword>
<keyword evidence="3" id="KW-0732">Signal</keyword>
<feature type="region of interest" description="Disordered" evidence="1">
    <location>
        <begin position="109"/>
        <end position="149"/>
    </location>
</feature>
<reference evidence="4 5" key="1">
    <citation type="submission" date="2008-07" db="EMBL/GenBank/DDBJ databases">
        <authorList>
            <person name="El-Sayed N."/>
            <person name="Caler E."/>
            <person name="Inman J."/>
            <person name="Amedeo P."/>
            <person name="Hass B."/>
            <person name="Wortman J."/>
        </authorList>
    </citation>
    <scope>NUCLEOTIDE SEQUENCE [LARGE SCALE GENOMIC DNA]</scope>
    <source>
        <strain evidence="5">ATCC 50983 / TXsc</strain>
    </source>
</reference>
<evidence type="ECO:0000313" key="5">
    <source>
        <dbReference type="Proteomes" id="UP000007800"/>
    </source>
</evidence>
<proteinExistence type="predicted"/>
<dbReference type="RefSeq" id="XP_002785546.1">
    <property type="nucleotide sequence ID" value="XM_002785500.1"/>
</dbReference>
<keyword evidence="2" id="KW-1133">Transmembrane helix</keyword>
<gene>
    <name evidence="4" type="ORF">Pmar_PMAR022281</name>
</gene>
<evidence type="ECO:0000313" key="4">
    <source>
        <dbReference type="EMBL" id="EER17342.1"/>
    </source>
</evidence>
<dbReference type="EMBL" id="GG672124">
    <property type="protein sequence ID" value="EER17342.1"/>
    <property type="molecule type" value="Genomic_DNA"/>
</dbReference>
<dbReference type="GeneID" id="9062590"/>
<dbReference type="Proteomes" id="UP000007800">
    <property type="component" value="Unassembled WGS sequence"/>
</dbReference>
<protein>
    <submittedName>
        <fullName evidence="4">Uncharacterized protein</fullName>
    </submittedName>
</protein>
<evidence type="ECO:0000256" key="2">
    <source>
        <dbReference type="SAM" id="Phobius"/>
    </source>
</evidence>
<feature type="chain" id="PRO_5002953830" evidence="3">
    <location>
        <begin position="17"/>
        <end position="265"/>
    </location>
</feature>
<keyword evidence="5" id="KW-1185">Reference proteome</keyword>
<accession>C5KDN9</accession>
<evidence type="ECO:0000256" key="3">
    <source>
        <dbReference type="SAM" id="SignalP"/>
    </source>
</evidence>
<keyword evidence="2" id="KW-0472">Membrane</keyword>
<feature type="signal peptide" evidence="3">
    <location>
        <begin position="1"/>
        <end position="16"/>
    </location>
</feature>
<evidence type="ECO:0000256" key="1">
    <source>
        <dbReference type="SAM" id="MobiDB-lite"/>
    </source>
</evidence>
<dbReference type="AlphaFoldDB" id="C5KDN9"/>
<organism evidence="5">
    <name type="scientific">Perkinsus marinus (strain ATCC 50983 / TXsc)</name>
    <dbReference type="NCBI Taxonomy" id="423536"/>
    <lineage>
        <taxon>Eukaryota</taxon>
        <taxon>Sar</taxon>
        <taxon>Alveolata</taxon>
        <taxon>Perkinsozoa</taxon>
        <taxon>Perkinsea</taxon>
        <taxon>Perkinsida</taxon>
        <taxon>Perkinsidae</taxon>
        <taxon>Perkinsus</taxon>
    </lineage>
</organism>
<name>C5KDN9_PERM5</name>